<keyword evidence="2" id="KW-1185">Reference proteome</keyword>
<evidence type="ECO:0008006" key="3">
    <source>
        <dbReference type="Google" id="ProtNLM"/>
    </source>
</evidence>
<proteinExistence type="predicted"/>
<evidence type="ECO:0000313" key="1">
    <source>
        <dbReference type="EMBL" id="MBB5838709.1"/>
    </source>
</evidence>
<name>A0A7W9MWD5_9ACTN</name>
<sequence length="113" mass="11906">MALSATRTAIAAALSAVDGVTGYVARPTVWGSGDAVVFLDRLEKVEGVITQATWRIVLLLSGDEGVAIDQLDTLFDPIIEATRSEIFIDSASPELIPSEGGPMTAIVFLARSE</sequence>
<dbReference type="AlphaFoldDB" id="A0A7W9MWD5"/>
<protein>
    <recommendedName>
        <fullName evidence="3">DUF3168 domain-containing protein</fullName>
    </recommendedName>
</protein>
<evidence type="ECO:0000313" key="2">
    <source>
        <dbReference type="Proteomes" id="UP000549971"/>
    </source>
</evidence>
<gene>
    <name evidence="1" type="ORF">HDA39_005443</name>
</gene>
<dbReference type="RefSeq" id="WP_184799765.1">
    <property type="nucleotide sequence ID" value="NZ_JACHMY010000001.1"/>
</dbReference>
<reference evidence="1 2" key="1">
    <citation type="submission" date="2020-08" db="EMBL/GenBank/DDBJ databases">
        <title>Sequencing the genomes of 1000 actinobacteria strains.</title>
        <authorList>
            <person name="Klenk H.-P."/>
        </authorList>
    </citation>
    <scope>NUCLEOTIDE SEQUENCE [LARGE SCALE GENOMIC DNA]</scope>
    <source>
        <strain evidence="1 2">DSM 28967</strain>
    </source>
</reference>
<dbReference type="EMBL" id="JACHMY010000001">
    <property type="protein sequence ID" value="MBB5838709.1"/>
    <property type="molecule type" value="Genomic_DNA"/>
</dbReference>
<comment type="caution">
    <text evidence="1">The sequence shown here is derived from an EMBL/GenBank/DDBJ whole genome shotgun (WGS) entry which is preliminary data.</text>
</comment>
<dbReference type="Proteomes" id="UP000549971">
    <property type="component" value="Unassembled WGS sequence"/>
</dbReference>
<organism evidence="1 2">
    <name type="scientific">Kribbella italica</name>
    <dbReference type="NCBI Taxonomy" id="1540520"/>
    <lineage>
        <taxon>Bacteria</taxon>
        <taxon>Bacillati</taxon>
        <taxon>Actinomycetota</taxon>
        <taxon>Actinomycetes</taxon>
        <taxon>Propionibacteriales</taxon>
        <taxon>Kribbellaceae</taxon>
        <taxon>Kribbella</taxon>
    </lineage>
</organism>
<accession>A0A7W9MWD5</accession>